<evidence type="ECO:0000256" key="7">
    <source>
        <dbReference type="ARBA" id="ARBA00023277"/>
    </source>
</evidence>
<keyword evidence="8 13" id="KW-0326">Glycosidase</keyword>
<evidence type="ECO:0000256" key="10">
    <source>
        <dbReference type="PIRSR" id="PIRSR601088-2"/>
    </source>
</evidence>
<feature type="binding site" evidence="11">
    <location>
        <position position="170"/>
    </location>
    <ligand>
        <name>Mn(2+)</name>
        <dbReference type="ChEBI" id="CHEBI:29035"/>
    </ligand>
</feature>
<organism evidence="15 16">
    <name type="scientific">Clostridium cavendishii DSM 21758</name>
    <dbReference type="NCBI Taxonomy" id="1121302"/>
    <lineage>
        <taxon>Bacteria</taxon>
        <taxon>Bacillati</taxon>
        <taxon>Bacillota</taxon>
        <taxon>Clostridia</taxon>
        <taxon>Eubacteriales</taxon>
        <taxon>Clostridiaceae</taxon>
        <taxon>Clostridium</taxon>
    </lineage>
</organism>
<reference evidence="15 16" key="1">
    <citation type="submission" date="2016-11" db="EMBL/GenBank/DDBJ databases">
        <authorList>
            <person name="Jaros S."/>
            <person name="Januszkiewicz K."/>
            <person name="Wedrychowicz H."/>
        </authorList>
    </citation>
    <scope>NUCLEOTIDE SEQUENCE [LARGE SCALE GENOMIC DNA]</scope>
    <source>
        <strain evidence="15 16">DSM 21758</strain>
    </source>
</reference>
<dbReference type="FunFam" id="3.40.50.720:FF:000163">
    <property type="entry name" value="6-phospho-beta-glucosidase"/>
    <property type="match status" value="1"/>
</dbReference>
<dbReference type="PROSITE" id="PS01324">
    <property type="entry name" value="GLYCOSYL_HYDROL_F4"/>
    <property type="match status" value="1"/>
</dbReference>
<evidence type="ECO:0000256" key="13">
    <source>
        <dbReference type="RuleBase" id="RU361152"/>
    </source>
</evidence>
<dbReference type="PANTHER" id="PTHR32092">
    <property type="entry name" value="6-PHOSPHO-BETA-GLUCOSIDASE-RELATED"/>
    <property type="match status" value="1"/>
</dbReference>
<evidence type="ECO:0000256" key="6">
    <source>
        <dbReference type="ARBA" id="ARBA00023211"/>
    </source>
</evidence>
<evidence type="ECO:0000259" key="14">
    <source>
        <dbReference type="Pfam" id="PF11975"/>
    </source>
</evidence>
<keyword evidence="6 11" id="KW-0464">Manganese</keyword>
<dbReference type="AlphaFoldDB" id="A0A1M6UP69"/>
<dbReference type="EMBL" id="FQZB01000024">
    <property type="protein sequence ID" value="SHK70960.1"/>
    <property type="molecule type" value="Genomic_DNA"/>
</dbReference>
<comment type="similarity">
    <text evidence="1 13">Belongs to the glycosyl hydrolase 4 family.</text>
</comment>
<dbReference type="PRINTS" id="PR00732">
    <property type="entry name" value="GLHYDRLASE4"/>
</dbReference>
<dbReference type="GO" id="GO:0008706">
    <property type="term" value="F:6-phospho-beta-glucosidase activity"/>
    <property type="evidence" value="ECO:0007669"/>
    <property type="project" value="UniProtKB-EC"/>
</dbReference>
<keyword evidence="11" id="KW-0170">Cobalt</keyword>
<evidence type="ECO:0000256" key="1">
    <source>
        <dbReference type="ARBA" id="ARBA00010141"/>
    </source>
</evidence>
<evidence type="ECO:0000256" key="9">
    <source>
        <dbReference type="ARBA" id="ARBA00066487"/>
    </source>
</evidence>
<evidence type="ECO:0000256" key="5">
    <source>
        <dbReference type="ARBA" id="ARBA00023027"/>
    </source>
</evidence>
<evidence type="ECO:0000256" key="3">
    <source>
        <dbReference type="ARBA" id="ARBA00022723"/>
    </source>
</evidence>
<keyword evidence="11" id="KW-0533">Nickel</keyword>
<keyword evidence="4 13" id="KW-0378">Hydrolase</keyword>
<dbReference type="SUPFAM" id="SSF51735">
    <property type="entry name" value="NAD(P)-binding Rossmann-fold domains"/>
    <property type="match status" value="1"/>
</dbReference>
<keyword evidence="3 11" id="KW-0479">Metal-binding</keyword>
<evidence type="ECO:0000256" key="8">
    <source>
        <dbReference type="ARBA" id="ARBA00023295"/>
    </source>
</evidence>
<evidence type="ECO:0000313" key="15">
    <source>
        <dbReference type="EMBL" id="SHK70960.1"/>
    </source>
</evidence>
<dbReference type="RefSeq" id="WP_072993295.1">
    <property type="nucleotide sequence ID" value="NZ_FQZB01000024.1"/>
</dbReference>
<dbReference type="Pfam" id="PF02056">
    <property type="entry name" value="Glyco_hydro_4"/>
    <property type="match status" value="1"/>
</dbReference>
<comment type="subunit">
    <text evidence="2">Homotetramer.</text>
</comment>
<dbReference type="Pfam" id="PF11975">
    <property type="entry name" value="Glyco_hydro_4C"/>
    <property type="match status" value="1"/>
</dbReference>
<dbReference type="GO" id="GO:0005975">
    <property type="term" value="P:carbohydrate metabolic process"/>
    <property type="evidence" value="ECO:0007669"/>
    <property type="project" value="InterPro"/>
</dbReference>
<keyword evidence="5 13" id="KW-0520">NAD</keyword>
<dbReference type="SUPFAM" id="SSF56327">
    <property type="entry name" value="LDH C-terminal domain-like"/>
    <property type="match status" value="1"/>
</dbReference>
<dbReference type="InterPro" id="IPR001088">
    <property type="entry name" value="Glyco_hydro_4"/>
</dbReference>
<dbReference type="GO" id="GO:0016616">
    <property type="term" value="F:oxidoreductase activity, acting on the CH-OH group of donors, NAD or NADP as acceptor"/>
    <property type="evidence" value="ECO:0007669"/>
    <property type="project" value="InterPro"/>
</dbReference>
<dbReference type="EC" id="3.2.1.86" evidence="9"/>
<feature type="binding site" evidence="10">
    <location>
        <position position="95"/>
    </location>
    <ligand>
        <name>substrate</name>
    </ligand>
</feature>
<keyword evidence="16" id="KW-1185">Reference proteome</keyword>
<proteinExistence type="inferred from homology"/>
<keyword evidence="7" id="KW-0119">Carbohydrate metabolism</keyword>
<dbReference type="OrthoDB" id="9808275at2"/>
<feature type="binding site" evidence="10">
    <location>
        <position position="149"/>
    </location>
    <ligand>
        <name>substrate</name>
    </ligand>
</feature>
<dbReference type="InterPro" id="IPR015955">
    <property type="entry name" value="Lactate_DH/Glyco_Ohase_4_C"/>
</dbReference>
<comment type="cofactor">
    <cofactor evidence="13">
        <name>NAD(+)</name>
        <dbReference type="ChEBI" id="CHEBI:57540"/>
    </cofactor>
    <text evidence="13">Binds 1 NAD(+) per subunit.</text>
</comment>
<dbReference type="Gene3D" id="3.90.110.10">
    <property type="entry name" value="Lactate dehydrogenase/glycoside hydrolase, family 4, C-terminal"/>
    <property type="match status" value="1"/>
</dbReference>
<feature type="domain" description="Glycosyl hydrolase family 4 C-terminal" evidence="14">
    <location>
        <begin position="195"/>
        <end position="412"/>
    </location>
</feature>
<feature type="binding site" evidence="11">
    <location>
        <position position="200"/>
    </location>
    <ligand>
        <name>Mn(2+)</name>
        <dbReference type="ChEBI" id="CHEBI:29035"/>
    </ligand>
</feature>
<dbReference type="PANTHER" id="PTHR32092:SF5">
    <property type="entry name" value="6-PHOSPHO-BETA-GLUCOSIDASE"/>
    <property type="match status" value="1"/>
</dbReference>
<feature type="site" description="Increases basicity of active site Tyr" evidence="12">
    <location>
        <position position="111"/>
    </location>
</feature>
<name>A0A1M6UP69_9CLOT</name>
<evidence type="ECO:0000313" key="16">
    <source>
        <dbReference type="Proteomes" id="UP000184310"/>
    </source>
</evidence>
<evidence type="ECO:0000256" key="4">
    <source>
        <dbReference type="ARBA" id="ARBA00022801"/>
    </source>
</evidence>
<accession>A0A1M6UP69</accession>
<dbReference type="InterPro" id="IPR019802">
    <property type="entry name" value="GlycHydrolase_4_CS"/>
</dbReference>
<dbReference type="CDD" id="cd05296">
    <property type="entry name" value="GH4_P_beta_glucosidase"/>
    <property type="match status" value="1"/>
</dbReference>
<sequence length="437" mass="48865">MKGLKIAIIGGGSSYTPEIIEGFIKRKSELPVNEIYLVDIKEGEEKLNIVGNLARRMIKKAGLDINLVLTLDRREALKNADFVTTQFRVGGLEARARDERFPLKYNVLGQETVGPGGFAKALRTIPVILDICKDMKELCPDAWLINFTNPSGLVTEAVTKYTNIKCIGLCNVPIHMKMDVASMLEVESKELFIEFVGLNHLVWGRRVWHKDEDVTENIIKSLQDGASLTMKNISDLKWPAEFLNALGMIPCPYHRYYYMTDRLLKEEKESAEANGKGTRAEQVQKIEEKLFELYKDESLNVKPVELEKRGGAYYSDAAVSLISSIYNDKKEIHTVNVKNNGIIKGIPDDCIIETNCIVGSKGATPLSLTGELEGKVLGLIQIVKSYEILAVESAVTGNREKAIMALTNNPLIPSIDVAIKLFDEILVINKEYLPQFR</sequence>
<protein>
    <recommendedName>
        <fullName evidence="9">6-phospho-beta-glucosidase</fullName>
        <ecNumber evidence="9">3.2.1.86</ecNumber>
    </recommendedName>
</protein>
<dbReference type="InterPro" id="IPR036291">
    <property type="entry name" value="NAD(P)-bd_dom_sf"/>
</dbReference>
<gene>
    <name evidence="15" type="ORF">SAMN02745163_04316</name>
</gene>
<dbReference type="Proteomes" id="UP000184310">
    <property type="component" value="Unassembled WGS sequence"/>
</dbReference>
<dbReference type="GO" id="GO:0046872">
    <property type="term" value="F:metal ion binding"/>
    <property type="evidence" value="ECO:0007669"/>
    <property type="project" value="UniProtKB-KW"/>
</dbReference>
<evidence type="ECO:0000256" key="2">
    <source>
        <dbReference type="ARBA" id="ARBA00011881"/>
    </source>
</evidence>
<evidence type="ECO:0000256" key="11">
    <source>
        <dbReference type="PIRSR" id="PIRSR601088-3"/>
    </source>
</evidence>
<dbReference type="Gene3D" id="3.40.50.720">
    <property type="entry name" value="NAD(P)-binding Rossmann-like Domain"/>
    <property type="match status" value="1"/>
</dbReference>
<evidence type="ECO:0000256" key="12">
    <source>
        <dbReference type="PIRSR" id="PIRSR601088-4"/>
    </source>
</evidence>
<keyword evidence="11" id="KW-0408">Iron</keyword>
<dbReference type="InterPro" id="IPR022616">
    <property type="entry name" value="Glyco_hydro_4_C"/>
</dbReference>
<dbReference type="STRING" id="1121302.SAMN02745163_04316"/>